<keyword evidence="5 6" id="KW-0472">Membrane</keyword>
<comment type="subcellular location">
    <subcellularLocation>
        <location evidence="1">Cell membrane</location>
        <topology evidence="1">Multi-pass membrane protein</topology>
    </subcellularLocation>
</comment>
<dbReference type="InterPro" id="IPR020846">
    <property type="entry name" value="MFS_dom"/>
</dbReference>
<feature type="transmembrane region" description="Helical" evidence="6">
    <location>
        <begin position="57"/>
        <end position="82"/>
    </location>
</feature>
<reference evidence="8" key="1">
    <citation type="submission" date="2020-05" db="EMBL/GenBank/DDBJ databases">
        <authorList>
            <person name="Chiriac C."/>
            <person name="Salcher M."/>
            <person name="Ghai R."/>
            <person name="Kavagutti S V."/>
        </authorList>
    </citation>
    <scope>NUCLEOTIDE SEQUENCE</scope>
</reference>
<feature type="transmembrane region" description="Helical" evidence="6">
    <location>
        <begin position="17"/>
        <end position="36"/>
    </location>
</feature>
<accession>A0A6J7TDM2</accession>
<sequence length="261" mass="27954">MGPGIGGFSVAVIGGRYTFAVTAALFFAGTALLVTIQEKPREAVEVQPSFISEIREGLVAVWKLPWVAGLIAMSSLQLMVVLASTSVLLPVVTRREFHTNSVFALSEVGFSVGATVSALVAIKLKSKHPGRMVVLLWALFAVVPLVLAFPSSRVLIIAGYVIAGLSIGPWEAYWSAALQREIPQELQGRVFSVDYMGSIALMPLGMALVGPVTDALGVRPFLIFAAIFHLVLCFAVLLIPGVKDLKMPKKNDYSQGEQDEA</sequence>
<keyword evidence="3 6" id="KW-0812">Transmembrane</keyword>
<dbReference type="PANTHER" id="PTHR23513:SF11">
    <property type="entry name" value="STAPHYLOFERRIN A TRANSPORTER"/>
    <property type="match status" value="1"/>
</dbReference>
<dbReference type="AlphaFoldDB" id="A0A6J7TDM2"/>
<gene>
    <name evidence="8" type="ORF">UFOPK4265_00735</name>
</gene>
<dbReference type="PANTHER" id="PTHR23513">
    <property type="entry name" value="INTEGRAL MEMBRANE EFFLUX PROTEIN-RELATED"/>
    <property type="match status" value="1"/>
</dbReference>
<evidence type="ECO:0000256" key="2">
    <source>
        <dbReference type="ARBA" id="ARBA00022475"/>
    </source>
</evidence>
<feature type="transmembrane region" description="Helical" evidence="6">
    <location>
        <begin position="134"/>
        <end position="151"/>
    </location>
</feature>
<keyword evidence="2" id="KW-1003">Cell membrane</keyword>
<evidence type="ECO:0000256" key="5">
    <source>
        <dbReference type="ARBA" id="ARBA00023136"/>
    </source>
</evidence>
<dbReference type="Pfam" id="PF07690">
    <property type="entry name" value="MFS_1"/>
    <property type="match status" value="1"/>
</dbReference>
<feature type="domain" description="Major facilitator superfamily (MFS) profile" evidence="7">
    <location>
        <begin position="17"/>
        <end position="261"/>
    </location>
</feature>
<evidence type="ECO:0000259" key="7">
    <source>
        <dbReference type="PROSITE" id="PS50850"/>
    </source>
</evidence>
<evidence type="ECO:0000256" key="3">
    <source>
        <dbReference type="ARBA" id="ARBA00022692"/>
    </source>
</evidence>
<dbReference type="CDD" id="cd06173">
    <property type="entry name" value="MFS_MefA_like"/>
    <property type="match status" value="1"/>
</dbReference>
<dbReference type="SUPFAM" id="SSF103473">
    <property type="entry name" value="MFS general substrate transporter"/>
    <property type="match status" value="1"/>
</dbReference>
<dbReference type="GO" id="GO:0005886">
    <property type="term" value="C:plasma membrane"/>
    <property type="evidence" value="ECO:0007669"/>
    <property type="project" value="UniProtKB-SubCell"/>
</dbReference>
<name>A0A6J7TDM2_9ZZZZ</name>
<protein>
    <submittedName>
        <fullName evidence="8">Unannotated protein</fullName>
    </submittedName>
</protein>
<feature type="transmembrane region" description="Helical" evidence="6">
    <location>
        <begin position="221"/>
        <end position="242"/>
    </location>
</feature>
<evidence type="ECO:0000256" key="4">
    <source>
        <dbReference type="ARBA" id="ARBA00022989"/>
    </source>
</evidence>
<dbReference type="Gene3D" id="1.20.1250.20">
    <property type="entry name" value="MFS general substrate transporter like domains"/>
    <property type="match status" value="1"/>
</dbReference>
<feature type="transmembrane region" description="Helical" evidence="6">
    <location>
        <begin position="157"/>
        <end position="178"/>
    </location>
</feature>
<proteinExistence type="predicted"/>
<evidence type="ECO:0000313" key="8">
    <source>
        <dbReference type="EMBL" id="CAB5051443.1"/>
    </source>
</evidence>
<keyword evidence="4 6" id="KW-1133">Transmembrane helix</keyword>
<feature type="transmembrane region" description="Helical" evidence="6">
    <location>
        <begin position="190"/>
        <end position="209"/>
    </location>
</feature>
<dbReference type="InterPro" id="IPR036259">
    <property type="entry name" value="MFS_trans_sf"/>
</dbReference>
<organism evidence="8">
    <name type="scientific">freshwater metagenome</name>
    <dbReference type="NCBI Taxonomy" id="449393"/>
    <lineage>
        <taxon>unclassified sequences</taxon>
        <taxon>metagenomes</taxon>
        <taxon>ecological metagenomes</taxon>
    </lineage>
</organism>
<dbReference type="EMBL" id="CAFBQK010000083">
    <property type="protein sequence ID" value="CAB5051443.1"/>
    <property type="molecule type" value="Genomic_DNA"/>
</dbReference>
<dbReference type="InterPro" id="IPR011701">
    <property type="entry name" value="MFS"/>
</dbReference>
<dbReference type="GO" id="GO:0022857">
    <property type="term" value="F:transmembrane transporter activity"/>
    <property type="evidence" value="ECO:0007669"/>
    <property type="project" value="InterPro"/>
</dbReference>
<dbReference type="PROSITE" id="PS50850">
    <property type="entry name" value="MFS"/>
    <property type="match status" value="1"/>
</dbReference>
<feature type="transmembrane region" description="Helical" evidence="6">
    <location>
        <begin position="102"/>
        <end position="122"/>
    </location>
</feature>
<evidence type="ECO:0000256" key="1">
    <source>
        <dbReference type="ARBA" id="ARBA00004651"/>
    </source>
</evidence>
<evidence type="ECO:0000256" key="6">
    <source>
        <dbReference type="SAM" id="Phobius"/>
    </source>
</evidence>